<keyword evidence="2" id="KW-1185">Reference proteome</keyword>
<dbReference type="EMBL" id="VHSH01000013">
    <property type="protein sequence ID" value="TQV71926.1"/>
    <property type="molecule type" value="Genomic_DNA"/>
</dbReference>
<accession>A0A545T3Y2</accession>
<dbReference type="OrthoDB" id="4404538at2"/>
<dbReference type="Proteomes" id="UP000315252">
    <property type="component" value="Unassembled WGS sequence"/>
</dbReference>
<reference evidence="1 2" key="1">
    <citation type="submission" date="2019-06" db="EMBL/GenBank/DDBJ databases">
        <title>Whole genome sequence for Rhodospirillaceae sp. R148.</title>
        <authorList>
            <person name="Wang G."/>
        </authorList>
    </citation>
    <scope>NUCLEOTIDE SEQUENCE [LARGE SCALE GENOMIC DNA]</scope>
    <source>
        <strain evidence="1 2">R148</strain>
    </source>
</reference>
<comment type="caution">
    <text evidence="1">The sequence shown here is derived from an EMBL/GenBank/DDBJ whole genome shotgun (WGS) entry which is preliminary data.</text>
</comment>
<dbReference type="AlphaFoldDB" id="A0A545T3Y2"/>
<gene>
    <name evidence="1" type="ORF">FKG95_26485</name>
</gene>
<evidence type="ECO:0000313" key="1">
    <source>
        <dbReference type="EMBL" id="TQV71926.1"/>
    </source>
</evidence>
<dbReference type="Pfam" id="PF09965">
    <property type="entry name" value="DUF2199"/>
    <property type="match status" value="1"/>
</dbReference>
<dbReference type="InterPro" id="IPR018697">
    <property type="entry name" value="DUF2199"/>
</dbReference>
<protein>
    <submittedName>
        <fullName evidence="1">DUF2199 domain-containing protein</fullName>
    </submittedName>
</protein>
<name>A0A545T3Y2_9PROT</name>
<proteinExistence type="predicted"/>
<dbReference type="RefSeq" id="WP_142899473.1">
    <property type="nucleotide sequence ID" value="NZ_ML660064.1"/>
</dbReference>
<sequence>MALSWLTAGSDPFKPFEFQCDLCGDLHKGSPSFANDAPYSYYRLTKSERTTQAQLTEDTCVINGESFFIRATLEIPIDDAEDPFCWGVWVSQSEKSFNRYIDTFHENQAEDGSFGWLAVTMPGYKRTGEGEPLEHLACNVEWQDKGTRPLVFPHECDHPLYGDVVDGISWDRAVELAKQILHP</sequence>
<organism evidence="1 2">
    <name type="scientific">Denitrobaculum tricleocarpae</name>
    <dbReference type="NCBI Taxonomy" id="2591009"/>
    <lineage>
        <taxon>Bacteria</taxon>
        <taxon>Pseudomonadati</taxon>
        <taxon>Pseudomonadota</taxon>
        <taxon>Alphaproteobacteria</taxon>
        <taxon>Rhodospirillales</taxon>
        <taxon>Rhodospirillaceae</taxon>
        <taxon>Denitrobaculum</taxon>
    </lineage>
</organism>
<evidence type="ECO:0000313" key="2">
    <source>
        <dbReference type="Proteomes" id="UP000315252"/>
    </source>
</evidence>